<feature type="transmembrane region" description="Helical" evidence="11">
    <location>
        <begin position="39"/>
        <end position="59"/>
    </location>
</feature>
<feature type="transmembrane region" description="Helical" evidence="11">
    <location>
        <begin position="461"/>
        <end position="479"/>
    </location>
</feature>
<keyword evidence="9 11" id="KW-0472">Membrane</keyword>
<feature type="transmembrane region" description="Helical" evidence="11">
    <location>
        <begin position="928"/>
        <end position="952"/>
    </location>
</feature>
<dbReference type="GO" id="GO:0016020">
    <property type="term" value="C:membrane"/>
    <property type="evidence" value="ECO:0007669"/>
    <property type="project" value="UniProtKB-SubCell"/>
</dbReference>
<gene>
    <name evidence="13" type="ORF">PROFUN_08777</name>
</gene>
<feature type="transmembrane region" description="Helical" evidence="11">
    <location>
        <begin position="1327"/>
        <end position="1350"/>
    </location>
</feature>
<dbReference type="FunFam" id="3.40.50.300:FF:000665">
    <property type="entry name" value="ABC transporter A family member 2"/>
    <property type="match status" value="2"/>
</dbReference>
<dbReference type="InParanoid" id="A0A2P6MVR8"/>
<feature type="transmembrane region" description="Helical" evidence="11">
    <location>
        <begin position="1362"/>
        <end position="1383"/>
    </location>
</feature>
<evidence type="ECO:0000256" key="7">
    <source>
        <dbReference type="ARBA" id="ARBA00022840"/>
    </source>
</evidence>
<dbReference type="Proteomes" id="UP000241769">
    <property type="component" value="Unassembled WGS sequence"/>
</dbReference>
<dbReference type="GO" id="GO:0140359">
    <property type="term" value="F:ABC-type transporter activity"/>
    <property type="evidence" value="ECO:0007669"/>
    <property type="project" value="InterPro"/>
</dbReference>
<dbReference type="InterPro" id="IPR026082">
    <property type="entry name" value="ABCA"/>
</dbReference>
<dbReference type="GO" id="GO:0016887">
    <property type="term" value="F:ATP hydrolysis activity"/>
    <property type="evidence" value="ECO:0007669"/>
    <property type="project" value="InterPro"/>
</dbReference>
<evidence type="ECO:0000256" key="6">
    <source>
        <dbReference type="ARBA" id="ARBA00022741"/>
    </source>
</evidence>
<evidence type="ECO:0000256" key="2">
    <source>
        <dbReference type="ARBA" id="ARBA00008869"/>
    </source>
</evidence>
<keyword evidence="4 11" id="KW-0812">Transmembrane</keyword>
<evidence type="ECO:0000256" key="10">
    <source>
        <dbReference type="SAM" id="MobiDB-lite"/>
    </source>
</evidence>
<evidence type="ECO:0000256" key="1">
    <source>
        <dbReference type="ARBA" id="ARBA00004141"/>
    </source>
</evidence>
<protein>
    <submittedName>
        <fullName evidence="13">ATP-binding cassette transporter subfamily A-like</fullName>
    </submittedName>
</protein>
<keyword evidence="6" id="KW-0547">Nucleotide-binding</keyword>
<dbReference type="InterPro" id="IPR013525">
    <property type="entry name" value="ABC2_TM"/>
</dbReference>
<feature type="transmembrane region" description="Helical" evidence="11">
    <location>
        <begin position="358"/>
        <end position="382"/>
    </location>
</feature>
<dbReference type="InterPro" id="IPR003593">
    <property type="entry name" value="AAA+_ATPase"/>
</dbReference>
<accession>A0A2P6MVR8</accession>
<dbReference type="PROSITE" id="PS00211">
    <property type="entry name" value="ABC_TRANSPORTER_1"/>
    <property type="match status" value="2"/>
</dbReference>
<reference evidence="13 14" key="1">
    <citation type="journal article" date="2018" name="Genome Biol. Evol.">
        <title>Multiple Roots of Fruiting Body Formation in Amoebozoa.</title>
        <authorList>
            <person name="Hillmann F."/>
            <person name="Forbes G."/>
            <person name="Novohradska S."/>
            <person name="Ferling I."/>
            <person name="Riege K."/>
            <person name="Groth M."/>
            <person name="Westermann M."/>
            <person name="Marz M."/>
            <person name="Spaller T."/>
            <person name="Winckler T."/>
            <person name="Schaap P."/>
            <person name="Glockner G."/>
        </authorList>
    </citation>
    <scope>NUCLEOTIDE SEQUENCE [LARGE SCALE GENOMIC DNA]</scope>
    <source>
        <strain evidence="13 14">Jena</strain>
    </source>
</reference>
<feature type="transmembrane region" description="Helical" evidence="11">
    <location>
        <begin position="1228"/>
        <end position="1246"/>
    </location>
</feature>
<evidence type="ECO:0000313" key="14">
    <source>
        <dbReference type="Proteomes" id="UP000241769"/>
    </source>
</evidence>
<evidence type="ECO:0000256" key="3">
    <source>
        <dbReference type="ARBA" id="ARBA00022448"/>
    </source>
</evidence>
<dbReference type="FunCoup" id="A0A2P6MVR8">
    <property type="interactions" value="67"/>
</dbReference>
<feature type="transmembrane region" description="Helical" evidence="11">
    <location>
        <begin position="284"/>
        <end position="311"/>
    </location>
</feature>
<dbReference type="CDD" id="cd03263">
    <property type="entry name" value="ABC_subfamily_A"/>
    <property type="match status" value="2"/>
</dbReference>
<organism evidence="13 14">
    <name type="scientific">Planoprotostelium fungivorum</name>
    <dbReference type="NCBI Taxonomy" id="1890364"/>
    <lineage>
        <taxon>Eukaryota</taxon>
        <taxon>Amoebozoa</taxon>
        <taxon>Evosea</taxon>
        <taxon>Variosea</taxon>
        <taxon>Cavosteliida</taxon>
        <taxon>Cavosteliaceae</taxon>
        <taxon>Planoprotostelium</taxon>
    </lineage>
</organism>
<dbReference type="PANTHER" id="PTHR19229:SF36">
    <property type="entry name" value="ATP-BINDING CASSETTE SUB-FAMILY A MEMBER 2"/>
    <property type="match status" value="1"/>
</dbReference>
<evidence type="ECO:0000313" key="13">
    <source>
        <dbReference type="EMBL" id="PRP75783.1"/>
    </source>
</evidence>
<dbReference type="OrthoDB" id="8061355at2759"/>
<dbReference type="SMART" id="SM00382">
    <property type="entry name" value="AAA"/>
    <property type="match status" value="2"/>
</dbReference>
<comment type="caution">
    <text evidence="13">The sequence shown here is derived from an EMBL/GenBank/DDBJ whole genome shotgun (WGS) entry which is preliminary data.</text>
</comment>
<dbReference type="PROSITE" id="PS50893">
    <property type="entry name" value="ABC_TRANSPORTER_2"/>
    <property type="match status" value="2"/>
</dbReference>
<keyword evidence="7 13" id="KW-0067">ATP-binding</keyword>
<dbReference type="InterPro" id="IPR003439">
    <property type="entry name" value="ABC_transporter-like_ATP-bd"/>
</dbReference>
<evidence type="ECO:0000256" key="8">
    <source>
        <dbReference type="ARBA" id="ARBA00022989"/>
    </source>
</evidence>
<feature type="transmembrane region" description="Helical" evidence="11">
    <location>
        <begin position="1404"/>
        <end position="1425"/>
    </location>
</feature>
<dbReference type="InterPro" id="IPR027417">
    <property type="entry name" value="P-loop_NTPase"/>
</dbReference>
<dbReference type="Pfam" id="PF12698">
    <property type="entry name" value="ABC2_membrane_3"/>
    <property type="match status" value="1"/>
</dbReference>
<feature type="transmembrane region" description="Helical" evidence="11">
    <location>
        <begin position="246"/>
        <end position="264"/>
    </location>
</feature>
<comment type="subcellular location">
    <subcellularLocation>
        <location evidence="1">Membrane</location>
        <topology evidence="1">Multi-pass membrane protein</topology>
    </subcellularLocation>
</comment>
<comment type="similarity">
    <text evidence="2">Belongs to the ABC transporter superfamily. ABCA family.</text>
</comment>
<sequence>MAGARPSFIRLYFTQLAVLTQKTFLLSLRNWKQSLGQTFAPVIIVFLLLGIQALSNFVLSRDAPDPIQKPLDAFPHCWDRFTGLHGESRGKDCKTVIYSPPSETQRAWVEDLMRQVALDNELDFEKDFQVMGKGGFGDTGFTNDNETIYNHLLNNPNTTQTAIIFTSAYAYLNKIPPQPGFLLFYNSTEANSDQSSPAFGFMQSLDRAIFHAVSGQNITLAVQSKSYPRAKTRISQYDVVASDGGVWFYIPPMVIFFILLNEIVTEKEQRLRLGMRMMGMKDSVYWIVWIIQGLCFQVLSTLILICAGSTAQFKIFTNSDFGALFIMFLVFGVAIQSVALFISALISRTKTAQTAGYAAILIGFVFQSILCGGYGILVHLLYADIRTWIKFVRWGFTLYPPFNFAKMYSDIAAKAGNIIHPEDGNVVSGPGFHWKDLYETTTISAGFLGIDDIIIPAPIQSLYFLLMDIVIYLLLTWYFDNVLPGEHGSPRPFYFPFTPQYWGIRRKGKKSIPTQDDFQERQDDEDVETERRRTINNEEEEGAIVRVVGLEKTYKKYLWASQKDLKAVGGVSFTVEKGEIFCLLGHNGAGKTTTINMLTGLFPSTKGTAYINGIDIAEDMDAVRREMGVTPQHDILWAELSAIEHLRIFARLKGFTGAEAEREIQLRLNKMGLWDVRSHRVKTFSGGMKRRLSVAIATIGGPRVIFMDEPSTGMDPVNRRHMWEMIHQLKREASIILTTHSMEEAQNLADRITIMAHGKMVCLGNALHLRNKFGKGYRLELMTEENKVEQIYREMKEICPEIQMNRCDAGNMLMDIPPEYEKQMGGLLTYLEENTVKESKEGPSGSVKEYGISISTLEEVFLEVTKRNNFQYEEEEEEEESHNSSGYQKVANSEEEMEQETSSAADSKKSRALLALLKKNLSLQKRQIGTNVCQIATPLLVMLILFILQLVIRSELGDKLQKATAVRTVPYALNGLGIPGTQPSCYQTYWYDDQVPGGIDSDFIKPRSPCRLRNGTTRPIPNFQVRTSPSEMNKELYHIQEIYNSLPFGTVENPPINYMLPDGLYVFHQASYKRGEAMALNYTFSINDLPLRSYHRANGLTRVYIRDAINGLVIVEGKLAAMAQMHMKYLDLLHESGVSHKRSEETPEERFISEGSDTLLMEAAKLNEEYKYSPSGELELPNFYQNPSNFKRQEKIQLQTAINLRYVQMMPFLQDNEIMKYIESIGSVLFPIALTIQLPIYLYVLVMEKGMKTWSYLLSNYIFNMSLFIVVASFFWIRSSGAAMSLRLFVQTNPLLLILVLLGWGNAMVAFAFFLSTFIDTTRLATVIGYVVALMGSIIGELICVVIYGATLSFSVGGRLPLAYLLLPQFAFIRALYLMNYRCTEHKSCYTGFSSVSAFFEDELGVCISFLVFDGLLYMLSAVYLEAVWPRAYGVRRHPLFFLGLGRKPAVGSRRVETMEEEEDVAEERRRVAEIPSEEISSYPLIIRDLRKEYPSSGNGEKVAVQRLNLAVPRGECFGLLGENGAGKTTTISIVTGFITPTLGTATVVGHDIRSAISQVHLNIGICPQFSVLWEELTVEEHLLFYARLKGVKRSEEKRHVEKSLIRYGLLTQKDRKAKDLSGGMQRRLSVAIALVGDSQIVFLDEPTTGLDPASKRQLWRIINHAKEGRAIILTTHSMEEAELLCSRIGIVAHGKMRCIGSSLRLKNKFTKGYRLDINFNPSDEEDVVRGMSTLFGQWTCQEVSSFRGTKGYRLYTEERLSEVFMNMVVNSKSIKITAWSLTQSGLEDVFQNIVESSKNE</sequence>
<dbReference type="GO" id="GO:0005524">
    <property type="term" value="F:ATP binding"/>
    <property type="evidence" value="ECO:0007669"/>
    <property type="project" value="UniProtKB-KW"/>
</dbReference>
<proteinExistence type="inferred from homology"/>
<feature type="transmembrane region" description="Helical" evidence="11">
    <location>
        <begin position="323"/>
        <end position="346"/>
    </location>
</feature>
<feature type="domain" description="ABC transporter" evidence="12">
    <location>
        <begin position="1485"/>
        <end position="1719"/>
    </location>
</feature>
<name>A0A2P6MVR8_9EUKA</name>
<feature type="transmembrane region" description="Helical" evidence="11">
    <location>
        <begin position="1297"/>
        <end position="1315"/>
    </location>
</feature>
<dbReference type="STRING" id="1890364.A0A2P6MVR8"/>
<feature type="transmembrane region" description="Helical" evidence="11">
    <location>
        <begin position="1258"/>
        <end position="1277"/>
    </location>
</feature>
<keyword evidence="8 11" id="KW-1133">Transmembrane helix</keyword>
<evidence type="ECO:0000256" key="11">
    <source>
        <dbReference type="SAM" id="Phobius"/>
    </source>
</evidence>
<dbReference type="PANTHER" id="PTHR19229">
    <property type="entry name" value="ATP-BINDING CASSETTE TRANSPORTER SUBFAMILY A ABCA"/>
    <property type="match status" value="1"/>
</dbReference>
<dbReference type="InterPro" id="IPR017871">
    <property type="entry name" value="ABC_transporter-like_CS"/>
</dbReference>
<keyword evidence="3" id="KW-0813">Transport</keyword>
<evidence type="ECO:0000256" key="5">
    <source>
        <dbReference type="ARBA" id="ARBA00022737"/>
    </source>
</evidence>
<feature type="domain" description="ABC transporter" evidence="12">
    <location>
        <begin position="545"/>
        <end position="782"/>
    </location>
</feature>
<evidence type="ECO:0000259" key="12">
    <source>
        <dbReference type="PROSITE" id="PS50893"/>
    </source>
</evidence>
<feature type="region of interest" description="Disordered" evidence="10">
    <location>
        <begin position="510"/>
        <end position="532"/>
    </location>
</feature>
<dbReference type="SUPFAM" id="SSF52540">
    <property type="entry name" value="P-loop containing nucleoside triphosphate hydrolases"/>
    <property type="match status" value="2"/>
</dbReference>
<feature type="region of interest" description="Disordered" evidence="10">
    <location>
        <begin position="871"/>
        <end position="906"/>
    </location>
</feature>
<dbReference type="GO" id="GO:0005319">
    <property type="term" value="F:lipid transporter activity"/>
    <property type="evidence" value="ECO:0007669"/>
    <property type="project" value="TreeGrafter"/>
</dbReference>
<dbReference type="Pfam" id="PF00005">
    <property type="entry name" value="ABC_tran"/>
    <property type="match status" value="2"/>
</dbReference>
<keyword evidence="5" id="KW-0677">Repeat</keyword>
<dbReference type="EMBL" id="MDYQ01000362">
    <property type="protein sequence ID" value="PRP75783.1"/>
    <property type="molecule type" value="Genomic_DNA"/>
</dbReference>
<evidence type="ECO:0000256" key="4">
    <source>
        <dbReference type="ARBA" id="ARBA00022692"/>
    </source>
</evidence>
<dbReference type="Gene3D" id="3.40.50.300">
    <property type="entry name" value="P-loop containing nucleotide triphosphate hydrolases"/>
    <property type="match status" value="2"/>
</dbReference>
<evidence type="ECO:0000256" key="9">
    <source>
        <dbReference type="ARBA" id="ARBA00023136"/>
    </source>
</evidence>
<keyword evidence="14" id="KW-1185">Reference proteome</keyword>